<dbReference type="EMBL" id="AEPE02000005">
    <property type="protein sequence ID" value="EFZ36551.1"/>
    <property type="molecule type" value="Genomic_DNA"/>
</dbReference>
<name>E7RQL3_9BACT</name>
<evidence type="ECO:0000313" key="2">
    <source>
        <dbReference type="Proteomes" id="UP000005580"/>
    </source>
</evidence>
<gene>
    <name evidence="1" type="ORF">HMPREF0663_11464</name>
</gene>
<organism evidence="1 2">
    <name type="scientific">Hoylesella oralis ATCC 33269</name>
    <dbReference type="NCBI Taxonomy" id="873533"/>
    <lineage>
        <taxon>Bacteria</taxon>
        <taxon>Pseudomonadati</taxon>
        <taxon>Bacteroidota</taxon>
        <taxon>Bacteroidia</taxon>
        <taxon>Bacteroidales</taxon>
        <taxon>Prevotellaceae</taxon>
        <taxon>Hoylesella</taxon>
    </lineage>
</organism>
<proteinExistence type="predicted"/>
<dbReference type="HOGENOM" id="CLU_3083275_0_0_10"/>
<comment type="caution">
    <text evidence="1">The sequence shown here is derived from an EMBL/GenBank/DDBJ whole genome shotgun (WGS) entry which is preliminary data.</text>
</comment>
<keyword evidence="2" id="KW-1185">Reference proteome</keyword>
<evidence type="ECO:0000313" key="1">
    <source>
        <dbReference type="EMBL" id="EFZ36551.1"/>
    </source>
</evidence>
<reference evidence="1" key="1">
    <citation type="submission" date="2011-01" db="EMBL/GenBank/DDBJ databases">
        <authorList>
            <person name="Muzny D."/>
            <person name="Qin X."/>
            <person name="Buhay C."/>
            <person name="Dugan-Rocha S."/>
            <person name="Ding Y."/>
            <person name="Chen G."/>
            <person name="Hawes A."/>
            <person name="Holder M."/>
            <person name="Jhangiani S."/>
            <person name="Johnson A."/>
            <person name="Khan Z."/>
            <person name="Li Z."/>
            <person name="Liu W."/>
            <person name="Liu X."/>
            <person name="Perez L."/>
            <person name="Shen H."/>
            <person name="Wang Q."/>
            <person name="Watt J."/>
            <person name="Xi L."/>
            <person name="Xin Y."/>
            <person name="Zhou J."/>
            <person name="Deng J."/>
            <person name="Jiang H."/>
            <person name="Liu Y."/>
            <person name="Qu J."/>
            <person name="Song X.-Z."/>
            <person name="Zhang L."/>
            <person name="Villasana D."/>
            <person name="Johnson A."/>
            <person name="Liu J."/>
            <person name="Liyanage D."/>
            <person name="Lorensuhewa L."/>
            <person name="Robinson T."/>
            <person name="Song A."/>
            <person name="Song B.-B."/>
            <person name="Dinh H."/>
            <person name="Thornton R."/>
            <person name="Coyle M."/>
            <person name="Francisco L."/>
            <person name="Jackson L."/>
            <person name="Javaid M."/>
            <person name="Korchina V."/>
            <person name="Kovar C."/>
            <person name="Mata R."/>
            <person name="Mathew T."/>
            <person name="Ngo R."/>
            <person name="Nguyen L."/>
            <person name="Nguyen N."/>
            <person name="Okwuonu G."/>
            <person name="Ongeri F."/>
            <person name="Pham C."/>
            <person name="Simmons D."/>
            <person name="Wilczek-Boney K."/>
            <person name="Hale W."/>
            <person name="Jakkamsetti A."/>
            <person name="Pham P."/>
            <person name="Ruth R."/>
            <person name="San Lucas F."/>
            <person name="Warren J."/>
            <person name="Zhang J."/>
            <person name="Zhao Z."/>
            <person name="Zhou C."/>
            <person name="Zhu D."/>
            <person name="Lee S."/>
            <person name="Bess C."/>
            <person name="Blankenburg K."/>
            <person name="Forbes L."/>
            <person name="Fu Q."/>
            <person name="Gubbala S."/>
            <person name="Hirani K."/>
            <person name="Jayaseelan J.C."/>
            <person name="Lara F."/>
            <person name="Munidasa M."/>
            <person name="Palculict T."/>
            <person name="Patil S."/>
            <person name="Pu L.-L."/>
            <person name="Saada N."/>
            <person name="Tang L."/>
            <person name="Weissenberger G."/>
            <person name="Zhu Y."/>
            <person name="Hemphill L."/>
            <person name="Shang Y."/>
            <person name="Youmans B."/>
            <person name="Ayvaz T."/>
            <person name="Ross M."/>
            <person name="Santibanez J."/>
            <person name="Aqrawi P."/>
            <person name="Gross S."/>
            <person name="Joshi V."/>
            <person name="Fowler G."/>
            <person name="Nazareth L."/>
            <person name="Reid J."/>
            <person name="Worley K."/>
            <person name="Petrosino J."/>
            <person name="Highlander S."/>
            <person name="Gibbs R."/>
        </authorList>
    </citation>
    <scope>NUCLEOTIDE SEQUENCE [LARGE SCALE GENOMIC DNA]</scope>
    <source>
        <strain evidence="1">ATCC 33269</strain>
    </source>
</reference>
<dbReference type="AlphaFoldDB" id="E7RQL3"/>
<sequence length="59" mass="6845">MQRYKKVMYNYLFRWNNFMILTKKRAVAGAERRIFDFLGCGAKVADAEDKTAVSHSLAL</sequence>
<dbReference type="Proteomes" id="UP000005580">
    <property type="component" value="Unassembled WGS sequence"/>
</dbReference>
<protein>
    <submittedName>
        <fullName evidence="1">Uncharacterized protein</fullName>
    </submittedName>
</protein>
<accession>E7RQL3</accession>